<keyword evidence="3" id="KW-0206">Cytoskeleton</keyword>
<evidence type="ECO:0000256" key="1">
    <source>
        <dbReference type="ARBA" id="ARBA00006806"/>
    </source>
</evidence>
<dbReference type="Proteomes" id="UP000001744">
    <property type="component" value="Unassembled WGS sequence"/>
</dbReference>
<keyword evidence="3" id="KW-0963">Cytoplasm</keyword>
<dbReference type="HOGENOM" id="CLU_2051002_0_0_1"/>
<dbReference type="JaponicusDB" id="SJAG_02270">
    <property type="gene designation" value="alp31"/>
</dbReference>
<organism evidence="4 6">
    <name type="scientific">Schizosaccharomyces japonicus (strain yFS275 / FY16936)</name>
    <name type="common">Fission yeast</name>
    <dbReference type="NCBI Taxonomy" id="402676"/>
    <lineage>
        <taxon>Eukaryota</taxon>
        <taxon>Fungi</taxon>
        <taxon>Dikarya</taxon>
        <taxon>Ascomycota</taxon>
        <taxon>Taphrinomycotina</taxon>
        <taxon>Schizosaccharomycetes</taxon>
        <taxon>Schizosaccharomycetales</taxon>
        <taxon>Schizosaccharomycetaceae</taxon>
        <taxon>Schizosaccharomyces</taxon>
    </lineage>
</organism>
<dbReference type="PANTHER" id="PTHR21500">
    <property type="entry name" value="TUBULIN-SPECIFIC CHAPERONE A"/>
    <property type="match status" value="1"/>
</dbReference>
<dbReference type="EMBL" id="KE651166">
    <property type="protein sequence ID" value="EEB07187.1"/>
    <property type="molecule type" value="Genomic_DNA"/>
</dbReference>
<dbReference type="Gene3D" id="1.20.58.90">
    <property type="match status" value="1"/>
</dbReference>
<accession>B6K206</accession>
<dbReference type="InterPro" id="IPR036126">
    <property type="entry name" value="TBCA_sf"/>
</dbReference>
<evidence type="ECO:0000256" key="3">
    <source>
        <dbReference type="RuleBase" id="RU364030"/>
    </source>
</evidence>
<dbReference type="GeneID" id="7049017"/>
<protein>
    <recommendedName>
        <fullName evidence="3">Tubulin-specific chaperone A</fullName>
    </recommendedName>
</protein>
<dbReference type="GO" id="GO:0007023">
    <property type="term" value="P:post-chaperonin tubulin folding pathway"/>
    <property type="evidence" value="ECO:0007669"/>
    <property type="project" value="UniProtKB-UniRule"/>
</dbReference>
<evidence type="ECO:0000256" key="2">
    <source>
        <dbReference type="ARBA" id="ARBA00023186"/>
    </source>
</evidence>
<comment type="subcellular location">
    <subcellularLocation>
        <location evidence="3">Cytoplasm</location>
        <location evidence="3">Cytoskeleton</location>
    </subcellularLocation>
</comment>
<gene>
    <name evidence="5" type="primary">alp31</name>
    <name evidence="4" type="ORF">SJAG_02270</name>
</gene>
<dbReference type="VEuPathDB" id="FungiDB:SJAG_02270"/>
<dbReference type="OrthoDB" id="296187at2759"/>
<dbReference type="AlphaFoldDB" id="B6K206"/>
<dbReference type="SUPFAM" id="SSF46988">
    <property type="entry name" value="Tubulin chaperone cofactor A"/>
    <property type="match status" value="1"/>
</dbReference>
<keyword evidence="2 3" id="KW-0143">Chaperone</keyword>
<dbReference type="RefSeq" id="XP_002173480.1">
    <property type="nucleotide sequence ID" value="XM_002173444.2"/>
</dbReference>
<comment type="similarity">
    <text evidence="1 3">Belongs to the TBCA family.</text>
</comment>
<dbReference type="GO" id="GO:0044183">
    <property type="term" value="F:protein folding chaperone"/>
    <property type="evidence" value="ECO:0007669"/>
    <property type="project" value="EnsemblFungi"/>
</dbReference>
<dbReference type="STRING" id="402676.B6K206"/>
<reference evidence="4 6" key="1">
    <citation type="journal article" date="2011" name="Science">
        <title>Comparative functional genomics of the fission yeasts.</title>
        <authorList>
            <person name="Rhind N."/>
            <person name="Chen Z."/>
            <person name="Yassour M."/>
            <person name="Thompson D.A."/>
            <person name="Haas B.J."/>
            <person name="Habib N."/>
            <person name="Wapinski I."/>
            <person name="Roy S."/>
            <person name="Lin M.F."/>
            <person name="Heiman D.I."/>
            <person name="Young S.K."/>
            <person name="Furuya K."/>
            <person name="Guo Y."/>
            <person name="Pidoux A."/>
            <person name="Chen H.M."/>
            <person name="Robbertse B."/>
            <person name="Goldberg J.M."/>
            <person name="Aoki K."/>
            <person name="Bayne E.H."/>
            <person name="Berlin A.M."/>
            <person name="Desjardins C.A."/>
            <person name="Dobbs E."/>
            <person name="Dukaj L."/>
            <person name="Fan L."/>
            <person name="FitzGerald M.G."/>
            <person name="French C."/>
            <person name="Gujja S."/>
            <person name="Hansen K."/>
            <person name="Keifenheim D."/>
            <person name="Levin J.Z."/>
            <person name="Mosher R.A."/>
            <person name="Mueller C.A."/>
            <person name="Pfiffner J."/>
            <person name="Priest M."/>
            <person name="Russ C."/>
            <person name="Smialowska A."/>
            <person name="Swoboda P."/>
            <person name="Sykes S.M."/>
            <person name="Vaughn M."/>
            <person name="Vengrova S."/>
            <person name="Yoder R."/>
            <person name="Zeng Q."/>
            <person name="Allshire R."/>
            <person name="Baulcombe D."/>
            <person name="Birren B.W."/>
            <person name="Brown W."/>
            <person name="Ekwall K."/>
            <person name="Kellis M."/>
            <person name="Leatherwood J."/>
            <person name="Levin H."/>
            <person name="Margalit H."/>
            <person name="Martienssen R."/>
            <person name="Nieduszynski C.A."/>
            <person name="Spatafora J.W."/>
            <person name="Friedman N."/>
            <person name="Dalgaard J.Z."/>
            <person name="Baumann P."/>
            <person name="Niki H."/>
            <person name="Regev A."/>
            <person name="Nusbaum C."/>
        </authorList>
    </citation>
    <scope>NUCLEOTIDE SEQUENCE [LARGE SCALE GENOMIC DNA]</scope>
    <source>
        <strain evidence="6">yFS275 / FY16936</strain>
    </source>
</reference>
<evidence type="ECO:0000313" key="5">
    <source>
        <dbReference type="JaponicusDB" id="SJAG_02270"/>
    </source>
</evidence>
<dbReference type="GO" id="GO:0005874">
    <property type="term" value="C:microtubule"/>
    <property type="evidence" value="ECO:0007669"/>
    <property type="project" value="UniProtKB-KW"/>
</dbReference>
<name>B6K206_SCHJY</name>
<dbReference type="OMA" id="HEIEHQK"/>
<dbReference type="PANTHER" id="PTHR21500:SF0">
    <property type="entry name" value="TUBULIN-SPECIFIC CHAPERONE A"/>
    <property type="match status" value="1"/>
</dbReference>
<keyword evidence="6" id="KW-1185">Reference proteome</keyword>
<dbReference type="GO" id="GO:0007021">
    <property type="term" value="P:tubulin complex assembly"/>
    <property type="evidence" value="ECO:0007669"/>
    <property type="project" value="UniProtKB-UniRule"/>
</dbReference>
<proteinExistence type="inferred from homology"/>
<dbReference type="eggNOG" id="KOG3470">
    <property type="taxonomic scope" value="Eukaryota"/>
</dbReference>
<dbReference type="GO" id="GO:0048487">
    <property type="term" value="F:beta-tubulin binding"/>
    <property type="evidence" value="ECO:0007669"/>
    <property type="project" value="InterPro"/>
</dbReference>
<dbReference type="Pfam" id="PF02970">
    <property type="entry name" value="TBCA"/>
    <property type="match status" value="1"/>
</dbReference>
<evidence type="ECO:0000313" key="6">
    <source>
        <dbReference type="Proteomes" id="UP000001744"/>
    </source>
</evidence>
<dbReference type="InterPro" id="IPR004226">
    <property type="entry name" value="TBCA"/>
</dbReference>
<comment type="subunit">
    <text evidence="3">Supercomplex made of cofactors A to E. Cofactors A and D function by capturing and stabilizing tubulin in a quasi-native conformation. Cofactor E binds to the cofactor D-tubulin complex; interaction with cofactor C then causes the release of tubulin polypeptides that are committed to the native state.</text>
</comment>
<evidence type="ECO:0000313" key="4">
    <source>
        <dbReference type="EMBL" id="EEB07187.1"/>
    </source>
</evidence>
<sequence>MSTVRQLTIKTNVVKRILSDVRIIRLDIEDAKKRVEKRVQDGDEEAAIEHQKVVLKHHERALPDAFQRLSKAVDDLQLFMKDPAFEDTPELSAAQEMLQKARETLNTQDA</sequence>
<keyword evidence="3" id="KW-0493">Microtubule</keyword>